<feature type="compositionally biased region" description="Polar residues" evidence="1">
    <location>
        <begin position="654"/>
        <end position="665"/>
    </location>
</feature>
<evidence type="ECO:0000313" key="3">
    <source>
        <dbReference type="Proteomes" id="UP000467700"/>
    </source>
</evidence>
<feature type="region of interest" description="Disordered" evidence="1">
    <location>
        <begin position="162"/>
        <end position="199"/>
    </location>
</feature>
<reference evidence="2 3" key="1">
    <citation type="submission" date="2020-01" db="EMBL/GenBank/DDBJ databases">
        <authorList>
            <person name="Gupta K D."/>
        </authorList>
    </citation>
    <scope>NUCLEOTIDE SEQUENCE [LARGE SCALE GENOMIC DNA]</scope>
</reference>
<accession>A0A8S0WNT3</accession>
<dbReference type="Proteomes" id="UP000467700">
    <property type="component" value="Unassembled WGS sequence"/>
</dbReference>
<feature type="region of interest" description="Disordered" evidence="1">
    <location>
        <begin position="654"/>
        <end position="679"/>
    </location>
</feature>
<evidence type="ECO:0000256" key="1">
    <source>
        <dbReference type="SAM" id="MobiDB-lite"/>
    </source>
</evidence>
<feature type="region of interest" description="Disordered" evidence="1">
    <location>
        <begin position="592"/>
        <end position="614"/>
    </location>
</feature>
<gene>
    <name evidence="2" type="ORF">AAE3_LOCUS4078</name>
</gene>
<sequence>MSSTPKTHPAIQRVNKAYVQVPVSPYSTSSVHRMLATPIHVAASNKLKENTPLRPSHLAMSHSIIPSTSLKRKISDREPRLIFDGVVITSAKKPKLSAPNDNGTLLKKNPSKVDIPVIELTPEFPNGSVYCHQCNRKRDLVVAQAAGTFAIAGGAEKRKVWNLPMRPPKPKEASSLPNDEKKAKPKDVKVPKTQEAVKPKPKPLPLLSWKSLPVVLTRDEAEDRIFIREFLFRFGDYIEPPLAKTHLEELEFIASKRHDPEVDSSDWVSDQCLKAILLGLLGILAKGRDDVVSKALKAAVKDLRALGVNLNKTWSLFMALRENVAKHSSSPGSSGVETVIPLTFPDPTKLPSGAILASRSLRSLQTDNEIVVAQSWQMIPIVLSLIHSALETSIIRAEIEQGGKDHKDVNRDAKEAVRLENERWEQERSTMGKCAKDKTVQTENRTKRAIHKDQIADIENALKIVGSSFATRFMPLGTDNEGRTYYALSPGVAEREAALEYLSIAGSEKPLKPKKKGCVRSVPERQSLRDWSWLIAVWGKRGPLTPAEVKAKMGEEDGLNIEKEQWWGFWGSDHIDKLAEYFSVKSGLEEDAPSAAEPFMPPSSSKPTVPKQPRTEQLKRLVTNLKNYSALLQWRTRNDKYKLIKRAIDSLQANSTSGSTTQVSDTVFAGSASVDNPDI</sequence>
<name>A0A8S0WNT3_CYCAE</name>
<dbReference type="EMBL" id="CACVBS010000034">
    <property type="protein sequence ID" value="CAA7261782.1"/>
    <property type="molecule type" value="Genomic_DNA"/>
</dbReference>
<organism evidence="2 3">
    <name type="scientific">Cyclocybe aegerita</name>
    <name type="common">Black poplar mushroom</name>
    <name type="synonym">Agrocybe aegerita</name>
    <dbReference type="NCBI Taxonomy" id="1973307"/>
    <lineage>
        <taxon>Eukaryota</taxon>
        <taxon>Fungi</taxon>
        <taxon>Dikarya</taxon>
        <taxon>Basidiomycota</taxon>
        <taxon>Agaricomycotina</taxon>
        <taxon>Agaricomycetes</taxon>
        <taxon>Agaricomycetidae</taxon>
        <taxon>Agaricales</taxon>
        <taxon>Agaricineae</taxon>
        <taxon>Bolbitiaceae</taxon>
        <taxon>Cyclocybe</taxon>
    </lineage>
</organism>
<comment type="caution">
    <text evidence="2">The sequence shown here is derived from an EMBL/GenBank/DDBJ whole genome shotgun (WGS) entry which is preliminary data.</text>
</comment>
<dbReference type="AlphaFoldDB" id="A0A8S0WNT3"/>
<proteinExistence type="predicted"/>
<feature type="compositionally biased region" description="Basic and acidic residues" evidence="1">
    <location>
        <begin position="178"/>
        <end position="198"/>
    </location>
</feature>
<protein>
    <submittedName>
        <fullName evidence="2">Uncharacterized protein</fullName>
    </submittedName>
</protein>
<dbReference type="OrthoDB" id="298344at2759"/>
<evidence type="ECO:0000313" key="2">
    <source>
        <dbReference type="EMBL" id="CAA7261782.1"/>
    </source>
</evidence>
<keyword evidence="3" id="KW-1185">Reference proteome</keyword>